<feature type="region of interest" description="Disordered" evidence="2">
    <location>
        <begin position="23"/>
        <end position="53"/>
    </location>
</feature>
<sequence>MSGGQEQQNRKILEDLQKKKRLIRLQTQPGTGSLAQNRTKDGALSSNPRDLGEAHHLAMQQRQALEHAHNNSAAYFVTQDSAFGNLILPVIPRLPPD</sequence>
<protein>
    <submittedName>
        <fullName evidence="3">SOSS complex subunit C</fullName>
    </submittedName>
</protein>
<keyword evidence="4" id="KW-1185">Reference proteome</keyword>
<evidence type="ECO:0000313" key="4">
    <source>
        <dbReference type="Proteomes" id="UP001152320"/>
    </source>
</evidence>
<evidence type="ECO:0000256" key="1">
    <source>
        <dbReference type="ARBA" id="ARBA00007829"/>
    </source>
</evidence>
<dbReference type="GO" id="GO:0005654">
    <property type="term" value="C:nucleoplasm"/>
    <property type="evidence" value="ECO:0007669"/>
    <property type="project" value="TreeGrafter"/>
</dbReference>
<evidence type="ECO:0000313" key="3">
    <source>
        <dbReference type="EMBL" id="KAJ8040690.1"/>
    </source>
</evidence>
<feature type="compositionally biased region" description="Polar residues" evidence="2">
    <location>
        <begin position="25"/>
        <end position="37"/>
    </location>
</feature>
<accession>A0A9Q1C980</accession>
<dbReference type="Pfam" id="PF15925">
    <property type="entry name" value="SOSSC"/>
    <property type="match status" value="1"/>
</dbReference>
<comment type="similarity">
    <text evidence="1">Belongs to the SOSS-C family.</text>
</comment>
<evidence type="ECO:0000256" key="2">
    <source>
        <dbReference type="SAM" id="MobiDB-lite"/>
    </source>
</evidence>
<name>A0A9Q1C980_HOLLE</name>
<proteinExistence type="inferred from homology"/>
<organism evidence="3 4">
    <name type="scientific">Holothuria leucospilota</name>
    <name type="common">Black long sea cucumber</name>
    <name type="synonym">Mertensiothuria leucospilota</name>
    <dbReference type="NCBI Taxonomy" id="206669"/>
    <lineage>
        <taxon>Eukaryota</taxon>
        <taxon>Metazoa</taxon>
        <taxon>Echinodermata</taxon>
        <taxon>Eleutherozoa</taxon>
        <taxon>Echinozoa</taxon>
        <taxon>Holothuroidea</taxon>
        <taxon>Aspidochirotacea</taxon>
        <taxon>Aspidochirotida</taxon>
        <taxon>Holothuriidae</taxon>
        <taxon>Holothuria</taxon>
    </lineage>
</organism>
<dbReference type="OrthoDB" id="419617at2759"/>
<dbReference type="InterPro" id="IPR031821">
    <property type="entry name" value="SOSSC"/>
</dbReference>
<gene>
    <name evidence="3" type="ORF">HOLleu_15055</name>
</gene>
<reference evidence="3" key="1">
    <citation type="submission" date="2021-10" db="EMBL/GenBank/DDBJ databases">
        <title>Tropical sea cucumber genome reveals ecological adaptation and Cuvierian tubules defense mechanism.</title>
        <authorList>
            <person name="Chen T."/>
        </authorList>
    </citation>
    <scope>NUCLEOTIDE SEQUENCE</scope>
    <source>
        <strain evidence="3">Nanhai2018</strain>
        <tissue evidence="3">Muscle</tissue>
    </source>
</reference>
<comment type="caution">
    <text evidence="3">The sequence shown here is derived from an EMBL/GenBank/DDBJ whole genome shotgun (WGS) entry which is preliminary data.</text>
</comment>
<dbReference type="PANTHER" id="PTHR31526:SF2">
    <property type="entry name" value="SOSS COMPLEX SUBUNIT C"/>
    <property type="match status" value="1"/>
</dbReference>
<dbReference type="Proteomes" id="UP001152320">
    <property type="component" value="Chromosome 6"/>
</dbReference>
<dbReference type="EMBL" id="JAIZAY010000006">
    <property type="protein sequence ID" value="KAJ8040690.1"/>
    <property type="molecule type" value="Genomic_DNA"/>
</dbReference>
<dbReference type="GO" id="GO:0006281">
    <property type="term" value="P:DNA repair"/>
    <property type="evidence" value="ECO:0007669"/>
    <property type="project" value="InterPro"/>
</dbReference>
<dbReference type="AlphaFoldDB" id="A0A9Q1C980"/>
<dbReference type="GO" id="GO:0070876">
    <property type="term" value="C:SOSS complex"/>
    <property type="evidence" value="ECO:0007669"/>
    <property type="project" value="InterPro"/>
</dbReference>
<dbReference type="PANTHER" id="PTHR31526">
    <property type="entry name" value="SOSS COMPLEX SUBUNIT C"/>
    <property type="match status" value="1"/>
</dbReference>